<evidence type="ECO:0000313" key="5">
    <source>
        <dbReference type="Proteomes" id="UP000245802"/>
    </source>
</evidence>
<dbReference type="RefSeq" id="WP_010041542.1">
    <property type="nucleotide sequence ID" value="NZ_CP025958.1"/>
</dbReference>
<dbReference type="AlphaFoldDB" id="A0A2Z3H7C3"/>
<evidence type="ECO:0000256" key="1">
    <source>
        <dbReference type="ARBA" id="ARBA00006484"/>
    </source>
</evidence>
<dbReference type="InterPro" id="IPR020904">
    <property type="entry name" value="Sc_DH/Rdtase_CS"/>
</dbReference>
<dbReference type="NCBIfam" id="NF005559">
    <property type="entry name" value="PRK07231.1"/>
    <property type="match status" value="1"/>
</dbReference>
<evidence type="ECO:0000313" key="4">
    <source>
        <dbReference type="EMBL" id="AWM41668.1"/>
    </source>
</evidence>
<dbReference type="GO" id="GO:0016491">
    <property type="term" value="F:oxidoreductase activity"/>
    <property type="evidence" value="ECO:0007669"/>
    <property type="project" value="UniProtKB-KW"/>
</dbReference>
<dbReference type="PROSITE" id="PS00061">
    <property type="entry name" value="ADH_SHORT"/>
    <property type="match status" value="1"/>
</dbReference>
<dbReference type="Pfam" id="PF13561">
    <property type="entry name" value="adh_short_C2"/>
    <property type="match status" value="1"/>
</dbReference>
<evidence type="ECO:0000256" key="2">
    <source>
        <dbReference type="ARBA" id="ARBA00023002"/>
    </source>
</evidence>
<dbReference type="OrthoDB" id="9803333at2"/>
<dbReference type="InterPro" id="IPR057326">
    <property type="entry name" value="KR_dom"/>
</dbReference>
<accession>A0A2Z3H7C3</accession>
<organism evidence="4 5">
    <name type="scientific">Gemmata obscuriglobus</name>
    <dbReference type="NCBI Taxonomy" id="114"/>
    <lineage>
        <taxon>Bacteria</taxon>
        <taxon>Pseudomonadati</taxon>
        <taxon>Planctomycetota</taxon>
        <taxon>Planctomycetia</taxon>
        <taxon>Gemmatales</taxon>
        <taxon>Gemmataceae</taxon>
        <taxon>Gemmata</taxon>
    </lineage>
</organism>
<keyword evidence="5" id="KW-1185">Reference proteome</keyword>
<dbReference type="PRINTS" id="PR00081">
    <property type="entry name" value="GDHRDH"/>
</dbReference>
<dbReference type="Gene3D" id="3.40.50.720">
    <property type="entry name" value="NAD(P)-binding Rossmann-like Domain"/>
    <property type="match status" value="1"/>
</dbReference>
<dbReference type="PRINTS" id="PR00080">
    <property type="entry name" value="SDRFAMILY"/>
</dbReference>
<dbReference type="KEGG" id="gog:C1280_34845"/>
<protein>
    <submittedName>
        <fullName evidence="4">3-oxoacyl-ACP reductase FabG</fullName>
    </submittedName>
</protein>
<keyword evidence="2" id="KW-0560">Oxidoreductase</keyword>
<dbReference type="SMART" id="SM00822">
    <property type="entry name" value="PKS_KR"/>
    <property type="match status" value="1"/>
</dbReference>
<dbReference type="EMBL" id="CP025958">
    <property type="protein sequence ID" value="AWM41668.1"/>
    <property type="molecule type" value="Genomic_DNA"/>
</dbReference>
<comment type="similarity">
    <text evidence="1">Belongs to the short-chain dehydrogenases/reductases (SDR) family.</text>
</comment>
<dbReference type="Proteomes" id="UP000245802">
    <property type="component" value="Chromosome"/>
</dbReference>
<evidence type="ECO:0000259" key="3">
    <source>
        <dbReference type="SMART" id="SM00822"/>
    </source>
</evidence>
<dbReference type="InterPro" id="IPR050259">
    <property type="entry name" value="SDR"/>
</dbReference>
<gene>
    <name evidence="4" type="ORF">C1280_34845</name>
</gene>
<dbReference type="SUPFAM" id="SSF51735">
    <property type="entry name" value="NAD(P)-binding Rossmann-fold domains"/>
    <property type="match status" value="1"/>
</dbReference>
<dbReference type="GO" id="GO:0032787">
    <property type="term" value="P:monocarboxylic acid metabolic process"/>
    <property type="evidence" value="ECO:0007669"/>
    <property type="project" value="UniProtKB-ARBA"/>
</dbReference>
<reference evidence="4 5" key="1">
    <citation type="submission" date="2018-01" db="EMBL/GenBank/DDBJ databases">
        <title>G. obscuriglobus.</title>
        <authorList>
            <person name="Franke J."/>
            <person name="Blomberg W."/>
            <person name="Selmecki A."/>
        </authorList>
    </citation>
    <scope>NUCLEOTIDE SEQUENCE [LARGE SCALE GENOMIC DNA]</scope>
    <source>
        <strain evidence="4 5">DSM 5831</strain>
    </source>
</reference>
<dbReference type="InterPro" id="IPR002347">
    <property type="entry name" value="SDR_fam"/>
</dbReference>
<dbReference type="PANTHER" id="PTHR42879:SF2">
    <property type="entry name" value="3-OXOACYL-[ACYL-CARRIER-PROTEIN] REDUCTASE FABG"/>
    <property type="match status" value="1"/>
</dbReference>
<dbReference type="PANTHER" id="PTHR42879">
    <property type="entry name" value="3-OXOACYL-(ACYL-CARRIER-PROTEIN) REDUCTASE"/>
    <property type="match status" value="1"/>
</dbReference>
<dbReference type="InterPro" id="IPR036291">
    <property type="entry name" value="NAD(P)-bd_dom_sf"/>
</dbReference>
<name>A0A2Z3H7C3_9BACT</name>
<dbReference type="FunFam" id="3.40.50.720:FF:000173">
    <property type="entry name" value="3-oxoacyl-[acyl-carrier protein] reductase"/>
    <property type="match status" value="1"/>
</dbReference>
<sequence>MLLKDQIALVTGGSRGIGRGIVLALAREGAKVTFVYHSNADAANALAQEVAAAGGTAKGVQADVADPAAAQTVVDGVLAEHGRLDILVNNAGVIRDKLFLKMEADDWNAVINTNLTGTFAFCKAVAQQMAFKQRSGRIVNVSSIAAEHVNKGQANYAASKGAVNSFTRVLAAELAARNVLVNAVAPGFIATDMSQAVRNLAGEDNLKKIIPVRRLGTPDDIANVVLFLCGPAAAYVTGQVITVDGGLSLGAVSG</sequence>
<proteinExistence type="inferred from homology"/>
<feature type="domain" description="Ketoreductase" evidence="3">
    <location>
        <begin position="6"/>
        <end position="192"/>
    </location>
</feature>
<dbReference type="NCBIfam" id="NF009466">
    <property type="entry name" value="PRK12826.1-2"/>
    <property type="match status" value="1"/>
</dbReference>